<dbReference type="SUPFAM" id="SSF51182">
    <property type="entry name" value="RmlC-like cupins"/>
    <property type="match status" value="1"/>
</dbReference>
<dbReference type="Gene3D" id="2.60.120.10">
    <property type="entry name" value="Jelly Rolls"/>
    <property type="match status" value="1"/>
</dbReference>
<dbReference type="PANTHER" id="PTHR43346:SF1">
    <property type="entry name" value="QUERCETIN 2,3-DIOXYGENASE-RELATED"/>
    <property type="match status" value="1"/>
</dbReference>
<dbReference type="PANTHER" id="PTHR43346">
    <property type="entry name" value="LIGAND BINDING DOMAIN PROTEIN, PUTATIVE (AFU_ORTHOLOGUE AFUA_6G14370)-RELATED"/>
    <property type="match status" value="1"/>
</dbReference>
<dbReference type="Pfam" id="PF07883">
    <property type="entry name" value="Cupin_2"/>
    <property type="match status" value="1"/>
</dbReference>
<dbReference type="InterPro" id="IPR052538">
    <property type="entry name" value="Flavonoid_dioxygenase-like"/>
</dbReference>
<dbReference type="EMBL" id="MGEA01000082">
    <property type="protein sequence ID" value="OGL72826.1"/>
    <property type="molecule type" value="Genomic_DNA"/>
</dbReference>
<name>A0A1F7U3J3_9BACT</name>
<evidence type="ECO:0000313" key="3">
    <source>
        <dbReference type="Proteomes" id="UP000177088"/>
    </source>
</evidence>
<sequence length="89" mass="9582">MHPHVEQTLFFLSGYGKAVLDGQESAVVAGDAVVVTPGTRHNFINTGKEDWKVYTLYAPPNHIDGRLHKTKADADADTADEDFGQAIGG</sequence>
<organism evidence="2 3">
    <name type="scientific">Candidatus Uhrbacteria bacterium RIFCSPHIGHO2_02_FULL_60_10</name>
    <dbReference type="NCBI Taxonomy" id="1802392"/>
    <lineage>
        <taxon>Bacteria</taxon>
        <taxon>Candidatus Uhriibacteriota</taxon>
    </lineage>
</organism>
<dbReference type="InterPro" id="IPR013096">
    <property type="entry name" value="Cupin_2"/>
</dbReference>
<dbReference type="AlphaFoldDB" id="A0A1F7U3J3"/>
<gene>
    <name evidence="2" type="ORF">A3C96_02185</name>
</gene>
<reference evidence="2 3" key="1">
    <citation type="journal article" date="2016" name="Nat. Commun.">
        <title>Thousands of microbial genomes shed light on interconnected biogeochemical processes in an aquifer system.</title>
        <authorList>
            <person name="Anantharaman K."/>
            <person name="Brown C.T."/>
            <person name="Hug L.A."/>
            <person name="Sharon I."/>
            <person name="Castelle C.J."/>
            <person name="Probst A.J."/>
            <person name="Thomas B.C."/>
            <person name="Singh A."/>
            <person name="Wilkins M.J."/>
            <person name="Karaoz U."/>
            <person name="Brodie E.L."/>
            <person name="Williams K.H."/>
            <person name="Hubbard S.S."/>
            <person name="Banfield J.F."/>
        </authorList>
    </citation>
    <scope>NUCLEOTIDE SEQUENCE [LARGE SCALE GENOMIC DNA]</scope>
</reference>
<protein>
    <recommendedName>
        <fullName evidence="1">Cupin type-2 domain-containing protein</fullName>
    </recommendedName>
</protein>
<accession>A0A1F7U3J3</accession>
<comment type="caution">
    <text evidence="2">The sequence shown here is derived from an EMBL/GenBank/DDBJ whole genome shotgun (WGS) entry which is preliminary data.</text>
</comment>
<feature type="domain" description="Cupin type-2" evidence="1">
    <location>
        <begin position="2"/>
        <end position="56"/>
    </location>
</feature>
<dbReference type="InterPro" id="IPR011051">
    <property type="entry name" value="RmlC_Cupin_sf"/>
</dbReference>
<dbReference type="Proteomes" id="UP000177088">
    <property type="component" value="Unassembled WGS sequence"/>
</dbReference>
<dbReference type="InterPro" id="IPR014710">
    <property type="entry name" value="RmlC-like_jellyroll"/>
</dbReference>
<evidence type="ECO:0000313" key="2">
    <source>
        <dbReference type="EMBL" id="OGL72826.1"/>
    </source>
</evidence>
<evidence type="ECO:0000259" key="1">
    <source>
        <dbReference type="Pfam" id="PF07883"/>
    </source>
</evidence>
<proteinExistence type="predicted"/>